<evidence type="ECO:0000256" key="15">
    <source>
        <dbReference type="ARBA" id="ARBA00048238"/>
    </source>
</evidence>
<dbReference type="Gene3D" id="3.40.1190.20">
    <property type="match status" value="1"/>
</dbReference>
<keyword evidence="23" id="KW-1185">Reference proteome</keyword>
<feature type="domain" description="YjeF N-terminal" evidence="21">
    <location>
        <begin position="9"/>
        <end position="220"/>
    </location>
</feature>
<sequence length="518" mass="53434">MKLVTAAQMQELDRRTIREAGIPSLTLMEHAGTAVVEAMASRYGDLARTRVAIVCGKGHNGGDGLVVARLLSKRRAQVQVFLLHHVSDLAADSRTMYRRFVRSAGGKPVVAGAAPEQLAKGLAASDLVVDALLGTGLSAPVTGAYAAAIDLMNRAGHPIIAVDLPSGLQTDTGEVLGQAVRADLTVTFGLPKLGLYLNEGIDHAGEVTVADIGIPIDYAEAVDSPLSLLTPEEIARLLPARKPSAHKGTFGHVGIIAGSPGKTGAAAMAARAALRTGAGLVTVATPRGVNDVLEGKLLEAMTYPVPDTADHTFGLKALDLLSAFAAARTSVAIGPGISTQPETVELVHRLLAQIERPCVLDADALNAVADRPESLARCRASLILTPHSGEMARLVKADSGQAVNRDRLAVASSFVAVHRTIVVLKGARTLLAHPDGRLAICPTGNPGLATGGTGDVLTGMIASLLAQGLPPWDAACSATYLHGLAGDLAAQAHGQAGMIAGDVIDQIPYAIGQLSHRQ</sequence>
<keyword evidence="6 17" id="KW-0547">Nucleotide-binding</keyword>
<dbReference type="PROSITE" id="PS51385">
    <property type="entry name" value="YJEF_N"/>
    <property type="match status" value="1"/>
</dbReference>
<dbReference type="InterPro" id="IPR036652">
    <property type="entry name" value="YjeF_N_dom_sf"/>
</dbReference>
<dbReference type="NCBIfam" id="TIGR00197">
    <property type="entry name" value="yjeF_nterm"/>
    <property type="match status" value="1"/>
</dbReference>
<dbReference type="SUPFAM" id="SSF64153">
    <property type="entry name" value="YjeF N-terminal domain-like"/>
    <property type="match status" value="1"/>
</dbReference>
<dbReference type="GO" id="GO:0052855">
    <property type="term" value="F:ADP-dependent NAD(P)H-hydrate dehydratase activity"/>
    <property type="evidence" value="ECO:0007669"/>
    <property type="project" value="UniProtKB-UniRule"/>
</dbReference>
<keyword evidence="9 18" id="KW-0630">Potassium</keyword>
<dbReference type="PANTHER" id="PTHR12592:SF0">
    <property type="entry name" value="ATP-DEPENDENT (S)-NAD(P)H-HYDRATE DEHYDRATASE"/>
    <property type="match status" value="1"/>
</dbReference>
<feature type="binding site" evidence="18">
    <location>
        <begin position="59"/>
        <end position="63"/>
    </location>
    <ligand>
        <name>(6S)-NADPHX</name>
        <dbReference type="ChEBI" id="CHEBI:64076"/>
    </ligand>
</feature>
<evidence type="ECO:0000256" key="7">
    <source>
        <dbReference type="ARBA" id="ARBA00022840"/>
    </source>
</evidence>
<dbReference type="InterPro" id="IPR030677">
    <property type="entry name" value="Nnr"/>
</dbReference>
<comment type="similarity">
    <text evidence="18">Belongs to the NnrE/AIBP family.</text>
</comment>
<dbReference type="KEGG" id="nti:DNFV4_04109"/>
<gene>
    <name evidence="17" type="primary">nnrD</name>
    <name evidence="18" type="synonym">nnrE</name>
    <name evidence="22" type="ORF">DNFV4_04109</name>
</gene>
<evidence type="ECO:0000256" key="12">
    <source>
        <dbReference type="ARBA" id="ARBA00023239"/>
    </source>
</evidence>
<dbReference type="InterPro" id="IPR000631">
    <property type="entry name" value="CARKD"/>
</dbReference>
<comment type="subunit">
    <text evidence="17">Homotetramer.</text>
</comment>
<reference evidence="22" key="1">
    <citation type="submission" date="2022-10" db="EMBL/GenBank/DDBJ databases">
        <authorList>
            <person name="Koch H."/>
        </authorList>
    </citation>
    <scope>NUCLEOTIDE SEQUENCE</scope>
    <source>
        <strain evidence="22">DNF</strain>
    </source>
</reference>
<comment type="similarity">
    <text evidence="4 19">In the C-terminal section; belongs to the NnrD/CARKD family.</text>
</comment>
<comment type="catalytic activity">
    <reaction evidence="2 18 19">
        <text>(6R)-NADPHX = (6S)-NADPHX</text>
        <dbReference type="Rhea" id="RHEA:32227"/>
        <dbReference type="ChEBI" id="CHEBI:64076"/>
        <dbReference type="ChEBI" id="CHEBI:64077"/>
        <dbReference type="EC" id="5.1.99.6"/>
    </reaction>
</comment>
<dbReference type="PROSITE" id="PS01050">
    <property type="entry name" value="YJEF_C_2"/>
    <property type="match status" value="1"/>
</dbReference>
<feature type="binding site" evidence="17">
    <location>
        <begin position="425"/>
        <end position="429"/>
    </location>
    <ligand>
        <name>AMP</name>
        <dbReference type="ChEBI" id="CHEBI:456215"/>
    </ligand>
</feature>
<evidence type="ECO:0000256" key="17">
    <source>
        <dbReference type="HAMAP-Rule" id="MF_01965"/>
    </source>
</evidence>
<evidence type="ECO:0000256" key="9">
    <source>
        <dbReference type="ARBA" id="ARBA00022958"/>
    </source>
</evidence>
<dbReference type="GO" id="GO:0005524">
    <property type="term" value="F:ATP binding"/>
    <property type="evidence" value="ECO:0007669"/>
    <property type="project" value="UniProtKB-UniRule"/>
</dbReference>
<feature type="binding site" evidence="17">
    <location>
        <position position="387"/>
    </location>
    <ligand>
        <name>(6S)-NADPHX</name>
        <dbReference type="ChEBI" id="CHEBI:64076"/>
    </ligand>
</feature>
<keyword evidence="12 17" id="KW-0456">Lyase</keyword>
<keyword evidence="10 17" id="KW-0520">NAD</keyword>
<comment type="similarity">
    <text evidence="17">Belongs to the NnrD/CARKD family.</text>
</comment>
<feature type="binding site" evidence="18">
    <location>
        <position position="166"/>
    </location>
    <ligand>
        <name>K(+)</name>
        <dbReference type="ChEBI" id="CHEBI:29103"/>
    </ligand>
</feature>
<evidence type="ECO:0000256" key="11">
    <source>
        <dbReference type="ARBA" id="ARBA00023235"/>
    </source>
</evidence>
<keyword evidence="5 18" id="KW-0479">Metal-binding</keyword>
<evidence type="ECO:0000256" key="18">
    <source>
        <dbReference type="HAMAP-Rule" id="MF_01966"/>
    </source>
</evidence>
<comment type="cofactor">
    <cofactor evidence="18 19">
        <name>K(+)</name>
        <dbReference type="ChEBI" id="CHEBI:29103"/>
    </cofactor>
    <text evidence="18 19">Binds 1 potassium ion per subunit.</text>
</comment>
<proteinExistence type="inferred from homology"/>
<evidence type="ECO:0000259" key="21">
    <source>
        <dbReference type="PROSITE" id="PS51385"/>
    </source>
</evidence>
<dbReference type="GO" id="GO:0046872">
    <property type="term" value="F:metal ion binding"/>
    <property type="evidence" value="ECO:0007669"/>
    <property type="project" value="UniProtKB-UniRule"/>
</dbReference>
<dbReference type="EC" id="5.1.99.6" evidence="19"/>
<dbReference type="SUPFAM" id="SSF53613">
    <property type="entry name" value="Ribokinase-like"/>
    <property type="match status" value="1"/>
</dbReference>
<feature type="binding site" evidence="18">
    <location>
        <position position="130"/>
    </location>
    <ligand>
        <name>K(+)</name>
        <dbReference type="ChEBI" id="CHEBI:29103"/>
    </ligand>
</feature>
<organism evidence="22 23">
    <name type="scientific">Nitrospira tepida</name>
    <dbReference type="NCBI Taxonomy" id="2973512"/>
    <lineage>
        <taxon>Bacteria</taxon>
        <taxon>Pseudomonadati</taxon>
        <taxon>Nitrospirota</taxon>
        <taxon>Nitrospiria</taxon>
        <taxon>Nitrospirales</taxon>
        <taxon>Nitrospiraceae</taxon>
        <taxon>Nitrospira</taxon>
    </lineage>
</organism>
<dbReference type="HAMAP" id="MF_01966">
    <property type="entry name" value="NADHX_epimerase"/>
    <property type="match status" value="1"/>
</dbReference>
<feature type="binding site" evidence="18">
    <location>
        <position position="163"/>
    </location>
    <ligand>
        <name>(6S)-NADPHX</name>
        <dbReference type="ChEBI" id="CHEBI:64076"/>
    </ligand>
</feature>
<dbReference type="Pfam" id="PF01256">
    <property type="entry name" value="Carb_kinase"/>
    <property type="match status" value="1"/>
</dbReference>
<dbReference type="Gene3D" id="3.40.50.10260">
    <property type="entry name" value="YjeF N-terminal domain"/>
    <property type="match status" value="1"/>
</dbReference>
<evidence type="ECO:0000256" key="16">
    <source>
        <dbReference type="ARBA" id="ARBA00049209"/>
    </source>
</evidence>
<evidence type="ECO:0000256" key="10">
    <source>
        <dbReference type="ARBA" id="ARBA00023027"/>
    </source>
</evidence>
<comment type="catalytic activity">
    <reaction evidence="16 17 19">
        <text>(6S)-NADPHX + ADP = AMP + phosphate + NADPH + H(+)</text>
        <dbReference type="Rhea" id="RHEA:32235"/>
        <dbReference type="ChEBI" id="CHEBI:15378"/>
        <dbReference type="ChEBI" id="CHEBI:43474"/>
        <dbReference type="ChEBI" id="CHEBI:57783"/>
        <dbReference type="ChEBI" id="CHEBI:64076"/>
        <dbReference type="ChEBI" id="CHEBI:456215"/>
        <dbReference type="ChEBI" id="CHEBI:456216"/>
        <dbReference type="EC" id="4.2.1.136"/>
    </reaction>
</comment>
<dbReference type="PANTHER" id="PTHR12592">
    <property type="entry name" value="ATP-DEPENDENT (S)-NAD(P)H-HYDRATE DEHYDRATASE FAMILY MEMBER"/>
    <property type="match status" value="1"/>
</dbReference>
<keyword evidence="7 17" id="KW-0067">ATP-binding</keyword>
<dbReference type="RefSeq" id="WP_289271069.1">
    <property type="nucleotide sequence ID" value="NZ_OX365700.1"/>
</dbReference>
<feature type="binding site" evidence="17">
    <location>
        <position position="455"/>
    </location>
    <ligand>
        <name>(6S)-NADPHX</name>
        <dbReference type="ChEBI" id="CHEBI:64076"/>
    </ligand>
</feature>
<keyword evidence="13" id="KW-0511">Multifunctional enzyme</keyword>
<comment type="function">
    <text evidence="14 19">Bifunctional enzyme that catalyzes the epimerization of the S- and R-forms of NAD(P)HX and the dehydration of the S-form of NAD(P)HX at the expense of ADP, which is converted to AMP. This allows the repair of both epimers of NAD(P)HX, a damaged form of NAD(P)H that is a result of enzymatic or heat-dependent hydration.</text>
</comment>
<evidence type="ECO:0000256" key="5">
    <source>
        <dbReference type="ARBA" id="ARBA00022723"/>
    </source>
</evidence>
<evidence type="ECO:0000313" key="22">
    <source>
        <dbReference type="EMBL" id="CAI4033667.1"/>
    </source>
</evidence>
<evidence type="ECO:0000256" key="14">
    <source>
        <dbReference type="ARBA" id="ARBA00025153"/>
    </source>
</evidence>
<evidence type="ECO:0000256" key="3">
    <source>
        <dbReference type="ARBA" id="ARBA00006001"/>
    </source>
</evidence>
<evidence type="ECO:0000256" key="4">
    <source>
        <dbReference type="ARBA" id="ARBA00009524"/>
    </source>
</evidence>
<dbReference type="GO" id="GO:0110051">
    <property type="term" value="P:metabolite repair"/>
    <property type="evidence" value="ECO:0007669"/>
    <property type="project" value="TreeGrafter"/>
</dbReference>
<evidence type="ECO:0000256" key="1">
    <source>
        <dbReference type="ARBA" id="ARBA00000013"/>
    </source>
</evidence>
<dbReference type="CDD" id="cd01171">
    <property type="entry name" value="YXKO-related"/>
    <property type="match status" value="1"/>
</dbReference>
<dbReference type="HAMAP" id="MF_01965">
    <property type="entry name" value="NADHX_dehydratase"/>
    <property type="match status" value="1"/>
</dbReference>
<evidence type="ECO:0000256" key="6">
    <source>
        <dbReference type="ARBA" id="ARBA00022741"/>
    </source>
</evidence>
<protein>
    <recommendedName>
        <fullName evidence="19">Bifunctional NAD(P)H-hydrate repair enzyme</fullName>
    </recommendedName>
    <alternativeName>
        <fullName evidence="19">Nicotinamide nucleotide repair protein</fullName>
    </alternativeName>
    <domain>
        <recommendedName>
            <fullName evidence="19">ADP-dependent (S)-NAD(P)H-hydrate dehydratase</fullName>
            <ecNumber evidence="19">4.2.1.136</ecNumber>
        </recommendedName>
        <alternativeName>
            <fullName evidence="19">ADP-dependent NAD(P)HX dehydratase</fullName>
        </alternativeName>
    </domain>
    <domain>
        <recommendedName>
            <fullName evidence="19">NAD(P)H-hydrate epimerase</fullName>
            <ecNumber evidence="19">5.1.99.6</ecNumber>
        </recommendedName>
    </domain>
</protein>
<keyword evidence="8 17" id="KW-0521">NADP</keyword>
<dbReference type="EMBL" id="OX365700">
    <property type="protein sequence ID" value="CAI4033667.1"/>
    <property type="molecule type" value="Genomic_DNA"/>
</dbReference>
<keyword evidence="11 18" id="KW-0413">Isomerase</keyword>
<comment type="catalytic activity">
    <reaction evidence="1 18 19">
        <text>(6R)-NADHX = (6S)-NADHX</text>
        <dbReference type="Rhea" id="RHEA:32215"/>
        <dbReference type="ChEBI" id="CHEBI:64074"/>
        <dbReference type="ChEBI" id="CHEBI:64075"/>
        <dbReference type="EC" id="5.1.99.6"/>
    </reaction>
</comment>
<feature type="binding site" evidence="17">
    <location>
        <position position="265"/>
    </location>
    <ligand>
        <name>(6S)-NADPHX</name>
        <dbReference type="ChEBI" id="CHEBI:64076"/>
    </ligand>
</feature>
<name>A0AA86N2W2_9BACT</name>
<dbReference type="GO" id="GO:0046496">
    <property type="term" value="P:nicotinamide nucleotide metabolic process"/>
    <property type="evidence" value="ECO:0007669"/>
    <property type="project" value="UniProtKB-UniRule"/>
</dbReference>
<feature type="binding site" evidence="17">
    <location>
        <position position="336"/>
    </location>
    <ligand>
        <name>(6S)-NADPHX</name>
        <dbReference type="ChEBI" id="CHEBI:64076"/>
    </ligand>
</feature>
<comment type="cofactor">
    <cofactor evidence="17">
        <name>Mg(2+)</name>
        <dbReference type="ChEBI" id="CHEBI:18420"/>
    </cofactor>
</comment>
<evidence type="ECO:0000256" key="13">
    <source>
        <dbReference type="ARBA" id="ARBA00023268"/>
    </source>
</evidence>
<dbReference type="InterPro" id="IPR029056">
    <property type="entry name" value="Ribokinase-like"/>
</dbReference>
<dbReference type="PIRSF" id="PIRSF017184">
    <property type="entry name" value="Nnr"/>
    <property type="match status" value="1"/>
</dbReference>
<dbReference type="AlphaFoldDB" id="A0AA86N2W2"/>
<dbReference type="InterPro" id="IPR004443">
    <property type="entry name" value="YjeF_N_dom"/>
</dbReference>
<feature type="binding site" evidence="18">
    <location>
        <position position="60"/>
    </location>
    <ligand>
        <name>K(+)</name>
        <dbReference type="ChEBI" id="CHEBI:29103"/>
    </ligand>
</feature>
<dbReference type="EC" id="4.2.1.136" evidence="19"/>
<dbReference type="NCBIfam" id="TIGR00196">
    <property type="entry name" value="yjeF_cterm"/>
    <property type="match status" value="1"/>
</dbReference>
<evidence type="ECO:0000313" key="23">
    <source>
        <dbReference type="Proteomes" id="UP001179121"/>
    </source>
</evidence>
<feature type="binding site" evidence="17">
    <location>
        <position position="454"/>
    </location>
    <ligand>
        <name>AMP</name>
        <dbReference type="ChEBI" id="CHEBI:456215"/>
    </ligand>
</feature>
<comment type="catalytic activity">
    <reaction evidence="15 17 19">
        <text>(6S)-NADHX + ADP = AMP + phosphate + NADH + H(+)</text>
        <dbReference type="Rhea" id="RHEA:32223"/>
        <dbReference type="ChEBI" id="CHEBI:15378"/>
        <dbReference type="ChEBI" id="CHEBI:43474"/>
        <dbReference type="ChEBI" id="CHEBI:57945"/>
        <dbReference type="ChEBI" id="CHEBI:64074"/>
        <dbReference type="ChEBI" id="CHEBI:456215"/>
        <dbReference type="ChEBI" id="CHEBI:456216"/>
        <dbReference type="EC" id="4.2.1.136"/>
    </reaction>
</comment>
<accession>A0AA86N2W2</accession>
<evidence type="ECO:0000259" key="20">
    <source>
        <dbReference type="PROSITE" id="PS51383"/>
    </source>
</evidence>
<dbReference type="Proteomes" id="UP001179121">
    <property type="component" value="Chromosome"/>
</dbReference>
<dbReference type="InterPro" id="IPR017953">
    <property type="entry name" value="Carbohydrate_kinase_pred_CS"/>
</dbReference>
<evidence type="ECO:0000256" key="2">
    <source>
        <dbReference type="ARBA" id="ARBA00000909"/>
    </source>
</evidence>
<feature type="domain" description="YjeF C-terminal" evidence="20">
    <location>
        <begin position="230"/>
        <end position="514"/>
    </location>
</feature>
<feature type="binding site" evidence="18">
    <location>
        <begin position="134"/>
        <end position="140"/>
    </location>
    <ligand>
        <name>(6S)-NADPHX</name>
        <dbReference type="ChEBI" id="CHEBI:64076"/>
    </ligand>
</feature>
<dbReference type="GO" id="GO:0052856">
    <property type="term" value="F:NAD(P)HX epimerase activity"/>
    <property type="evidence" value="ECO:0007669"/>
    <property type="project" value="UniProtKB-UniRule"/>
</dbReference>
<comment type="similarity">
    <text evidence="3 19">In the N-terminal section; belongs to the NnrE/AIBP family.</text>
</comment>
<dbReference type="PROSITE" id="PS51383">
    <property type="entry name" value="YJEF_C_3"/>
    <property type="match status" value="1"/>
</dbReference>
<comment type="function">
    <text evidence="17">Catalyzes the dehydration of the S-form of NAD(P)HX at the expense of ADP, which is converted to AMP. Together with NAD(P)HX epimerase, which catalyzes the epimerization of the S- and R-forms, the enzyme allows the repair of both epimers of NAD(P)HX, a damaged form of NAD(P)H that is a result of enzymatic or heat-dependent hydration.</text>
</comment>
<evidence type="ECO:0000256" key="19">
    <source>
        <dbReference type="PIRNR" id="PIRNR017184"/>
    </source>
</evidence>
<comment type="function">
    <text evidence="18">Catalyzes the epimerization of the S- and R-forms of NAD(P)HX, a damaged form of NAD(P)H that is a result of enzymatic or heat-dependent hydration. This is a prerequisite for the S-specific NAD(P)H-hydrate dehydratase to allow the repair of both epimers of NAD(P)HX.</text>
</comment>
<feature type="binding site" evidence="18">
    <location>
        <position position="145"/>
    </location>
    <ligand>
        <name>(6S)-NADPHX</name>
        <dbReference type="ChEBI" id="CHEBI:64076"/>
    </ligand>
</feature>
<evidence type="ECO:0000256" key="8">
    <source>
        <dbReference type="ARBA" id="ARBA00022857"/>
    </source>
</evidence>
<dbReference type="Pfam" id="PF03853">
    <property type="entry name" value="YjeF_N"/>
    <property type="match status" value="1"/>
</dbReference>